<keyword evidence="3" id="KW-1185">Reference proteome</keyword>
<feature type="domain" description="NADPH-dependent FMN reductase-like" evidence="1">
    <location>
        <begin position="4"/>
        <end position="150"/>
    </location>
</feature>
<dbReference type="EMBL" id="WNKX01000013">
    <property type="protein sequence ID" value="MTW12363.1"/>
    <property type="molecule type" value="Genomic_DNA"/>
</dbReference>
<dbReference type="Gene3D" id="3.40.50.360">
    <property type="match status" value="1"/>
</dbReference>
<name>A0A6L6QL99_9BURK</name>
<evidence type="ECO:0000313" key="3">
    <source>
        <dbReference type="Proteomes" id="UP000472320"/>
    </source>
</evidence>
<dbReference type="GO" id="GO:0016491">
    <property type="term" value="F:oxidoreductase activity"/>
    <property type="evidence" value="ECO:0007669"/>
    <property type="project" value="InterPro"/>
</dbReference>
<dbReference type="Proteomes" id="UP000472320">
    <property type="component" value="Unassembled WGS sequence"/>
</dbReference>
<dbReference type="AlphaFoldDB" id="A0A6L6QL99"/>
<dbReference type="GO" id="GO:0005829">
    <property type="term" value="C:cytosol"/>
    <property type="evidence" value="ECO:0007669"/>
    <property type="project" value="TreeGrafter"/>
</dbReference>
<dbReference type="PANTHER" id="PTHR30543:SF21">
    <property type="entry name" value="NAD(P)H-DEPENDENT FMN REDUCTASE LOT6"/>
    <property type="match status" value="1"/>
</dbReference>
<dbReference type="InterPro" id="IPR005025">
    <property type="entry name" value="FMN_Rdtase-like_dom"/>
</dbReference>
<evidence type="ECO:0000313" key="2">
    <source>
        <dbReference type="EMBL" id="MTW12363.1"/>
    </source>
</evidence>
<dbReference type="GO" id="GO:0010181">
    <property type="term" value="F:FMN binding"/>
    <property type="evidence" value="ECO:0007669"/>
    <property type="project" value="TreeGrafter"/>
</dbReference>
<dbReference type="PANTHER" id="PTHR30543">
    <property type="entry name" value="CHROMATE REDUCTASE"/>
    <property type="match status" value="1"/>
</dbReference>
<protein>
    <submittedName>
        <fullName evidence="2">ACP phosphodiesterase</fullName>
    </submittedName>
</protein>
<sequence>MTKKIALIVGSLRKDSLNRKFANALVEVAPAELQFEFVEIGDLPLYNQDLDDAHTPPAAWTAFRDKLRNVDGIVFATPEYNRSMPGALKNAIDVGSRPWGHSIWNAKPVGVISASIGAVGGFAGNHNVRQTMVTLNAPVMPGPEVYIGNGSALIGEDGKVNNDKTKEVLTAWAASYAKWVEANGRKA</sequence>
<dbReference type="Pfam" id="PF03358">
    <property type="entry name" value="FMN_red"/>
    <property type="match status" value="1"/>
</dbReference>
<dbReference type="OrthoDB" id="9812295at2"/>
<evidence type="ECO:0000259" key="1">
    <source>
        <dbReference type="Pfam" id="PF03358"/>
    </source>
</evidence>
<proteinExistence type="predicted"/>
<comment type="caution">
    <text evidence="2">The sequence shown here is derived from an EMBL/GenBank/DDBJ whole genome shotgun (WGS) entry which is preliminary data.</text>
</comment>
<dbReference type="SUPFAM" id="SSF52218">
    <property type="entry name" value="Flavoproteins"/>
    <property type="match status" value="1"/>
</dbReference>
<dbReference type="InterPro" id="IPR029039">
    <property type="entry name" value="Flavoprotein-like_sf"/>
</dbReference>
<organism evidence="2 3">
    <name type="scientific">Massilia eburnea</name>
    <dbReference type="NCBI Taxonomy" id="1776165"/>
    <lineage>
        <taxon>Bacteria</taxon>
        <taxon>Pseudomonadati</taxon>
        <taxon>Pseudomonadota</taxon>
        <taxon>Betaproteobacteria</taxon>
        <taxon>Burkholderiales</taxon>
        <taxon>Oxalobacteraceae</taxon>
        <taxon>Telluria group</taxon>
        <taxon>Massilia</taxon>
    </lineage>
</organism>
<accession>A0A6L6QL99</accession>
<reference evidence="2 3" key="1">
    <citation type="submission" date="2019-11" db="EMBL/GenBank/DDBJ databases">
        <title>Type strains purchased from KCTC, JCM and DSMZ.</title>
        <authorList>
            <person name="Lu H."/>
        </authorList>
    </citation>
    <scope>NUCLEOTIDE SEQUENCE [LARGE SCALE GENOMIC DNA]</scope>
    <source>
        <strain evidence="2 3">JCM 31587</strain>
    </source>
</reference>
<dbReference type="InterPro" id="IPR050712">
    <property type="entry name" value="NAD(P)H-dep_reductase"/>
</dbReference>
<dbReference type="RefSeq" id="WP_155455299.1">
    <property type="nucleotide sequence ID" value="NZ_WNKX01000013.1"/>
</dbReference>
<gene>
    <name evidence="2" type="ORF">GM658_17285</name>
</gene>